<gene>
    <name evidence="7" type="ORF">GCM10011505_09400</name>
</gene>
<protein>
    <submittedName>
        <fullName evidence="7">Membrane protein</fullName>
    </submittedName>
</protein>
<name>A0ABQ1IB27_9PROT</name>
<dbReference type="InterPro" id="IPR044878">
    <property type="entry name" value="UbiA_sf"/>
</dbReference>
<dbReference type="Gene3D" id="3.40.50.1000">
    <property type="entry name" value="HAD superfamily/HAD-like"/>
    <property type="match status" value="1"/>
</dbReference>
<keyword evidence="2" id="KW-1003">Cell membrane</keyword>
<organism evidence="7 8">
    <name type="scientific">Tistrella bauzanensis</name>
    <dbReference type="NCBI Taxonomy" id="657419"/>
    <lineage>
        <taxon>Bacteria</taxon>
        <taxon>Pseudomonadati</taxon>
        <taxon>Pseudomonadota</taxon>
        <taxon>Alphaproteobacteria</taxon>
        <taxon>Geminicoccales</taxon>
        <taxon>Geminicoccaceae</taxon>
        <taxon>Tistrella</taxon>
    </lineage>
</organism>
<feature type="transmembrane region" description="Helical" evidence="6">
    <location>
        <begin position="256"/>
        <end position="274"/>
    </location>
</feature>
<dbReference type="CDD" id="cd13963">
    <property type="entry name" value="PT_UbiA_2"/>
    <property type="match status" value="1"/>
</dbReference>
<evidence type="ECO:0000256" key="4">
    <source>
        <dbReference type="ARBA" id="ARBA00022989"/>
    </source>
</evidence>
<feature type="transmembrane region" description="Helical" evidence="6">
    <location>
        <begin position="370"/>
        <end position="391"/>
    </location>
</feature>
<reference evidence="8" key="1">
    <citation type="journal article" date="2019" name="Int. J. Syst. Evol. Microbiol.">
        <title>The Global Catalogue of Microorganisms (GCM) 10K type strain sequencing project: providing services to taxonomists for standard genome sequencing and annotation.</title>
        <authorList>
            <consortium name="The Broad Institute Genomics Platform"/>
            <consortium name="The Broad Institute Genome Sequencing Center for Infectious Disease"/>
            <person name="Wu L."/>
            <person name="Ma J."/>
        </authorList>
    </citation>
    <scope>NUCLEOTIDE SEQUENCE [LARGE SCALE GENOMIC DNA]</scope>
    <source>
        <strain evidence="8">CGMCC 1.10188</strain>
    </source>
</reference>
<keyword evidence="8" id="KW-1185">Reference proteome</keyword>
<dbReference type="InterPro" id="IPR023214">
    <property type="entry name" value="HAD_sf"/>
</dbReference>
<dbReference type="EMBL" id="BMDZ01000006">
    <property type="protein sequence ID" value="GGB30135.1"/>
    <property type="molecule type" value="Genomic_DNA"/>
</dbReference>
<dbReference type="Proteomes" id="UP000603352">
    <property type="component" value="Unassembled WGS sequence"/>
</dbReference>
<feature type="transmembrane region" description="Helical" evidence="6">
    <location>
        <begin position="397"/>
        <end position="416"/>
    </location>
</feature>
<dbReference type="InterPro" id="IPR000537">
    <property type="entry name" value="UbiA_prenyltransferase"/>
</dbReference>
<feature type="transmembrane region" description="Helical" evidence="6">
    <location>
        <begin position="442"/>
        <end position="463"/>
    </location>
</feature>
<dbReference type="Gene3D" id="1.10.357.140">
    <property type="entry name" value="UbiA prenyltransferase"/>
    <property type="match status" value="1"/>
</dbReference>
<comment type="subcellular location">
    <subcellularLocation>
        <location evidence="1">Membrane</location>
        <topology evidence="1">Multi-pass membrane protein</topology>
    </subcellularLocation>
</comment>
<dbReference type="RefSeq" id="WP_229707819.1">
    <property type="nucleotide sequence ID" value="NZ_BMDZ01000006.1"/>
</dbReference>
<evidence type="ECO:0000256" key="2">
    <source>
        <dbReference type="ARBA" id="ARBA00022475"/>
    </source>
</evidence>
<evidence type="ECO:0000313" key="8">
    <source>
        <dbReference type="Proteomes" id="UP000603352"/>
    </source>
</evidence>
<sequence length="528" mass="56613">MRTIKFETIAGDLQDVSGDLLEPAGRGFAGVEPAPAAHPRLIEMKRPATPRPTDDDTARPVPLVVDLDGTLVASDLLIECAFATLGRRPAAIIDIIGGLRRGKADLKHRLARSAAFDPAALPYDPEVLALVRQARAEGRPVYLASASNGLLVERVAAHLGLFTGWFASDADTNLAGAVKARQLVDAFGENRFDYVGNSADDLPVWQVARRSIAIRAPRRVAARLSSACPDARHLPAQPAGLRGWAKLLRVHQYAKNALVFLPLLAAHVITFGAIGQALAAFVAFSLCASSVYIVNDLVDLQDDRAHRSKCRRPLASGAIPLWQAMAAAPFLLLSAIAVAASVSLPFLAVLAGYFVITTSYTFALKRMMLIDVLTLAVLYLARVIGGAVATGVPMSKWLLGFCLMVFLSLALIKRYVELAARRDARLPDSKSRDYRASDLEMVAALAAAAGFNAIVVFAVYISTPAAGALYSTPEVLWLAIPLLLYWIARALMLASRRELHDDPMVFALKDRVSLLTMGAAALLVVGAL</sequence>
<feature type="transmembrane region" description="Helical" evidence="6">
    <location>
        <begin position="346"/>
        <end position="363"/>
    </location>
</feature>
<comment type="caution">
    <text evidence="7">The sequence shown here is derived from an EMBL/GenBank/DDBJ whole genome shotgun (WGS) entry which is preliminary data.</text>
</comment>
<keyword evidence="5 6" id="KW-0472">Membrane</keyword>
<evidence type="ECO:0000256" key="6">
    <source>
        <dbReference type="SAM" id="Phobius"/>
    </source>
</evidence>
<feature type="transmembrane region" description="Helical" evidence="6">
    <location>
        <begin position="475"/>
        <end position="494"/>
    </location>
</feature>
<proteinExistence type="predicted"/>
<dbReference type="Pfam" id="PF12710">
    <property type="entry name" value="HAD"/>
    <property type="match status" value="1"/>
</dbReference>
<keyword evidence="3 6" id="KW-0812">Transmembrane</keyword>
<keyword evidence="4 6" id="KW-1133">Transmembrane helix</keyword>
<dbReference type="SUPFAM" id="SSF56784">
    <property type="entry name" value="HAD-like"/>
    <property type="match status" value="1"/>
</dbReference>
<dbReference type="InterPro" id="IPR036412">
    <property type="entry name" value="HAD-like_sf"/>
</dbReference>
<evidence type="ECO:0000256" key="5">
    <source>
        <dbReference type="ARBA" id="ARBA00023136"/>
    </source>
</evidence>
<evidence type="ECO:0000256" key="1">
    <source>
        <dbReference type="ARBA" id="ARBA00004141"/>
    </source>
</evidence>
<accession>A0ABQ1IB27</accession>
<evidence type="ECO:0000313" key="7">
    <source>
        <dbReference type="EMBL" id="GGB30135.1"/>
    </source>
</evidence>
<dbReference type="NCBIfam" id="NF006088">
    <property type="entry name" value="PRK08238.1"/>
    <property type="match status" value="1"/>
</dbReference>
<dbReference type="Pfam" id="PF01040">
    <property type="entry name" value="UbiA"/>
    <property type="match status" value="1"/>
</dbReference>
<evidence type="ECO:0000256" key="3">
    <source>
        <dbReference type="ARBA" id="ARBA00022692"/>
    </source>
</evidence>